<feature type="domain" description="MYST-type HAT" evidence="2">
    <location>
        <begin position="1"/>
        <end position="184"/>
    </location>
</feature>
<dbReference type="GO" id="GO:0006355">
    <property type="term" value="P:regulation of DNA-templated transcription"/>
    <property type="evidence" value="ECO:0007669"/>
    <property type="project" value="InterPro"/>
</dbReference>
<feature type="non-terminal residue" evidence="3">
    <location>
        <position position="1"/>
    </location>
</feature>
<dbReference type="SUPFAM" id="SSF55729">
    <property type="entry name" value="Acyl-CoA N-acyltransferases (Nat)"/>
    <property type="match status" value="1"/>
</dbReference>
<evidence type="ECO:0000259" key="2">
    <source>
        <dbReference type="PROSITE" id="PS51726"/>
    </source>
</evidence>
<dbReference type="PROSITE" id="PS51726">
    <property type="entry name" value="MYST_HAT"/>
    <property type="match status" value="1"/>
</dbReference>
<keyword evidence="1" id="KW-0808">Transferase</keyword>
<comment type="caution">
    <text evidence="3">The sequence shown here is derived from an EMBL/GenBank/DDBJ whole genome shotgun (WGS) entry which is preliminary data.</text>
</comment>
<sequence>MKTLFVCGGCFNYTGNEAQHTTHMKKCPCSSAPPGKKVYCDRQNNIFVFEVDGEKKKVAFCEVESFVFYVLTTFRGGDYRPVGYFSRVNNFFAAFSLHVKDDLVREARFRKIDVLTALYRLRGFKLTKTRKRVVVRDRREAEEEIARYIKDRAKATLLASSDLLVSSFKRRLIKEANVGWASLE</sequence>
<evidence type="ECO:0000313" key="3">
    <source>
        <dbReference type="EMBL" id="KAJ1371596.1"/>
    </source>
</evidence>
<dbReference type="PANTHER" id="PTHR10615">
    <property type="entry name" value="HISTONE ACETYLTRANSFERASE"/>
    <property type="match status" value="1"/>
</dbReference>
<evidence type="ECO:0000313" key="4">
    <source>
        <dbReference type="Proteomes" id="UP001196413"/>
    </source>
</evidence>
<gene>
    <name evidence="3" type="ORF">KIN20_033579</name>
</gene>
<dbReference type="AlphaFoldDB" id="A0AAD5R8T2"/>
<name>A0AAD5R8T2_PARTN</name>
<dbReference type="InterPro" id="IPR050603">
    <property type="entry name" value="MYST_HAT"/>
</dbReference>
<dbReference type="Gene3D" id="3.40.630.30">
    <property type="match status" value="1"/>
</dbReference>
<keyword evidence="4" id="KW-1185">Reference proteome</keyword>
<dbReference type="Gene3D" id="3.30.60.60">
    <property type="entry name" value="N-acetyl transferase-like"/>
    <property type="match status" value="1"/>
</dbReference>
<dbReference type="InterPro" id="IPR002717">
    <property type="entry name" value="HAT_MYST-type"/>
</dbReference>
<dbReference type="EMBL" id="JAHQIW010007007">
    <property type="protein sequence ID" value="KAJ1371596.1"/>
    <property type="molecule type" value="Genomic_DNA"/>
</dbReference>
<accession>A0AAD5R8T2</accession>
<organism evidence="3 4">
    <name type="scientific">Parelaphostrongylus tenuis</name>
    <name type="common">Meningeal worm</name>
    <dbReference type="NCBI Taxonomy" id="148309"/>
    <lineage>
        <taxon>Eukaryota</taxon>
        <taxon>Metazoa</taxon>
        <taxon>Ecdysozoa</taxon>
        <taxon>Nematoda</taxon>
        <taxon>Chromadorea</taxon>
        <taxon>Rhabditida</taxon>
        <taxon>Rhabditina</taxon>
        <taxon>Rhabditomorpha</taxon>
        <taxon>Strongyloidea</taxon>
        <taxon>Metastrongylidae</taxon>
        <taxon>Parelaphostrongylus</taxon>
    </lineage>
</organism>
<protein>
    <recommendedName>
        <fullName evidence="2">MYST-type HAT domain-containing protein</fullName>
    </recommendedName>
</protein>
<evidence type="ECO:0000256" key="1">
    <source>
        <dbReference type="ARBA" id="ARBA00022679"/>
    </source>
</evidence>
<dbReference type="GO" id="GO:0004402">
    <property type="term" value="F:histone acetyltransferase activity"/>
    <property type="evidence" value="ECO:0007669"/>
    <property type="project" value="InterPro"/>
</dbReference>
<proteinExistence type="predicted"/>
<reference evidence="3" key="1">
    <citation type="submission" date="2021-06" db="EMBL/GenBank/DDBJ databases">
        <title>Parelaphostrongylus tenuis whole genome reference sequence.</title>
        <authorList>
            <person name="Garwood T.J."/>
            <person name="Larsen P.A."/>
            <person name="Fountain-Jones N.M."/>
            <person name="Garbe J.R."/>
            <person name="Macchietto M.G."/>
            <person name="Kania S.A."/>
            <person name="Gerhold R.W."/>
            <person name="Richards J.E."/>
            <person name="Wolf T.M."/>
        </authorList>
    </citation>
    <scope>NUCLEOTIDE SEQUENCE</scope>
    <source>
        <strain evidence="3">MNPRO001-30</strain>
        <tissue evidence="3">Meninges</tissue>
    </source>
</reference>
<dbReference type="Proteomes" id="UP001196413">
    <property type="component" value="Unassembled WGS sequence"/>
</dbReference>
<dbReference type="InterPro" id="IPR016181">
    <property type="entry name" value="Acyl_CoA_acyltransferase"/>
</dbReference>